<keyword evidence="4 9" id="KW-0812">Transmembrane</keyword>
<dbReference type="GO" id="GO:0005254">
    <property type="term" value="F:chloride channel activity"/>
    <property type="evidence" value="ECO:0007669"/>
    <property type="project" value="InterPro"/>
</dbReference>
<dbReference type="InterPro" id="IPR044669">
    <property type="entry name" value="YneE/VCCN1/2-like"/>
</dbReference>
<evidence type="ECO:0008006" key="12">
    <source>
        <dbReference type="Google" id="ProtNLM"/>
    </source>
</evidence>
<evidence type="ECO:0000256" key="8">
    <source>
        <dbReference type="ARBA" id="ARBA00034708"/>
    </source>
</evidence>
<accession>A0A1X4G3E9</accession>
<evidence type="ECO:0000256" key="2">
    <source>
        <dbReference type="ARBA" id="ARBA00022448"/>
    </source>
</evidence>
<dbReference type="Pfam" id="PF25539">
    <property type="entry name" value="Bestrophin_2"/>
    <property type="match status" value="1"/>
</dbReference>
<dbReference type="Proteomes" id="UP000192997">
    <property type="component" value="Unassembled WGS sequence"/>
</dbReference>
<sequence>MGGRTLPHIWRRVAVVAALASAVTWGFHHLKWMHFSLTVTPFTLIGLPLAIFLGFRNNASYDRFWEGRKLWGSLVNTTRSFARQITTFIEAPPDATQEERDAVTAEQASLVRIVIAYVHAFRHHLRDQDTKAGLDEVLTKDELARVSLQENVPLAILALLGDRLASARRRGWLHVMHAPVLEASLVSLTDVQGACERIKTTPIPYSYTVLMHRIVGGYCILLPFGIGEAMGWVSVPVVVVVSYALFGLDAVGDELEQPFGTDTHDLALFAISRTIEINLLRRIGATDVPAPAKPHQGVLA</sequence>
<keyword evidence="6" id="KW-0406">Ion transport</keyword>
<evidence type="ECO:0000256" key="5">
    <source>
        <dbReference type="ARBA" id="ARBA00022989"/>
    </source>
</evidence>
<evidence type="ECO:0000256" key="6">
    <source>
        <dbReference type="ARBA" id="ARBA00023065"/>
    </source>
</evidence>
<comment type="caution">
    <text evidence="10">The sequence shown here is derived from an EMBL/GenBank/DDBJ whole genome shotgun (WGS) entry which is preliminary data.</text>
</comment>
<organism evidence="10 11">
    <name type="scientific">Cylindrospermopsis raciborskii CENA303</name>
    <dbReference type="NCBI Taxonomy" id="1170769"/>
    <lineage>
        <taxon>Bacteria</taxon>
        <taxon>Bacillati</taxon>
        <taxon>Cyanobacteriota</taxon>
        <taxon>Cyanophyceae</taxon>
        <taxon>Nostocales</taxon>
        <taxon>Aphanizomenonaceae</taxon>
        <taxon>Cylindrospermopsis</taxon>
    </lineage>
</organism>
<evidence type="ECO:0000256" key="9">
    <source>
        <dbReference type="SAM" id="Phobius"/>
    </source>
</evidence>
<gene>
    <name evidence="10" type="ORF">B7O87_14360</name>
</gene>
<evidence type="ECO:0000313" key="10">
    <source>
        <dbReference type="EMBL" id="OSO88098.1"/>
    </source>
</evidence>
<evidence type="ECO:0000256" key="4">
    <source>
        <dbReference type="ARBA" id="ARBA00022692"/>
    </source>
</evidence>
<reference evidence="11" key="1">
    <citation type="submission" date="2017-04" db="EMBL/GenBank/DDBJ databases">
        <authorList>
            <person name="Abreu V.A."/>
            <person name="Popin R.V."/>
            <person name="Rigonato J."/>
            <person name="Andreote A.P."/>
            <person name="Schaker P.C."/>
            <person name="Hoff-Risseti C."/>
            <person name="Alvarenga D.O."/>
            <person name="Varani A.M."/>
            <person name="Fiore M.F."/>
        </authorList>
    </citation>
    <scope>NUCLEOTIDE SEQUENCE [LARGE SCALE GENOMIC DNA]</scope>
    <source>
        <strain evidence="11">CENA303</strain>
    </source>
</reference>
<dbReference type="PANTHER" id="PTHR33281:SF19">
    <property type="entry name" value="VOLTAGE-DEPENDENT ANION CHANNEL-FORMING PROTEIN YNEE"/>
    <property type="match status" value="1"/>
</dbReference>
<keyword evidence="5 9" id="KW-1133">Transmembrane helix</keyword>
<keyword evidence="2" id="KW-0813">Transport</keyword>
<feature type="transmembrane region" description="Helical" evidence="9">
    <location>
        <begin position="9"/>
        <end position="27"/>
    </location>
</feature>
<dbReference type="PANTHER" id="PTHR33281">
    <property type="entry name" value="UPF0187 PROTEIN YNEE"/>
    <property type="match status" value="1"/>
</dbReference>
<keyword evidence="3" id="KW-1003">Cell membrane</keyword>
<evidence type="ECO:0000256" key="3">
    <source>
        <dbReference type="ARBA" id="ARBA00022475"/>
    </source>
</evidence>
<dbReference type="EMBL" id="NBYN01000063">
    <property type="protein sequence ID" value="OSO88098.1"/>
    <property type="molecule type" value="Genomic_DNA"/>
</dbReference>
<evidence type="ECO:0000256" key="7">
    <source>
        <dbReference type="ARBA" id="ARBA00023136"/>
    </source>
</evidence>
<feature type="transmembrane region" description="Helical" evidence="9">
    <location>
        <begin position="33"/>
        <end position="55"/>
    </location>
</feature>
<protein>
    <recommendedName>
        <fullName evidence="12">Bestrophin</fullName>
    </recommendedName>
</protein>
<keyword evidence="7 9" id="KW-0472">Membrane</keyword>
<evidence type="ECO:0000256" key="1">
    <source>
        <dbReference type="ARBA" id="ARBA00004651"/>
    </source>
</evidence>
<dbReference type="AlphaFoldDB" id="A0A1X4G3E9"/>
<comment type="subcellular location">
    <subcellularLocation>
        <location evidence="1">Cell membrane</location>
        <topology evidence="1">Multi-pass membrane protein</topology>
    </subcellularLocation>
</comment>
<comment type="similarity">
    <text evidence="8">Belongs to the anion channel-forming bestrophin (TC 1.A.46) family.</text>
</comment>
<dbReference type="GO" id="GO:0005886">
    <property type="term" value="C:plasma membrane"/>
    <property type="evidence" value="ECO:0007669"/>
    <property type="project" value="UniProtKB-SubCell"/>
</dbReference>
<name>A0A1X4G3E9_9CYAN</name>
<proteinExistence type="inferred from homology"/>
<evidence type="ECO:0000313" key="11">
    <source>
        <dbReference type="Proteomes" id="UP000192997"/>
    </source>
</evidence>
<feature type="transmembrane region" description="Helical" evidence="9">
    <location>
        <begin position="207"/>
        <end position="226"/>
    </location>
</feature>